<dbReference type="SUPFAM" id="SSF52980">
    <property type="entry name" value="Restriction endonuclease-like"/>
    <property type="match status" value="1"/>
</dbReference>
<dbReference type="KEGG" id="hprf:HLPR_17220"/>
<dbReference type="Gene3D" id="3.40.1350.10">
    <property type="match status" value="1"/>
</dbReference>
<reference evidence="3 4" key="1">
    <citation type="submission" date="2023-08" db="EMBL/GenBank/DDBJ databases">
        <title>Helicovermis profunda gen. nov., sp. nov., a novel mesophilic, fermentative bacterium within the Bacillota from a deep-sea hydrothermal vent chimney.</title>
        <authorList>
            <person name="Miyazaki U."/>
            <person name="Mizutani D."/>
            <person name="Hashimoto Y."/>
            <person name="Tame A."/>
            <person name="Sawayama S."/>
            <person name="Miyazaki J."/>
            <person name="Takai K."/>
            <person name="Nakagawa S."/>
        </authorList>
    </citation>
    <scope>NUCLEOTIDE SEQUENCE [LARGE SCALE GENOMIC DNA]</scope>
    <source>
        <strain evidence="3 4">S502</strain>
    </source>
</reference>
<dbReference type="Pfam" id="PF02021">
    <property type="entry name" value="UPF0102"/>
    <property type="match status" value="1"/>
</dbReference>
<protein>
    <recommendedName>
        <fullName evidence="2">UPF0102 protein HLPR_17220</fullName>
    </recommendedName>
</protein>
<evidence type="ECO:0000256" key="1">
    <source>
        <dbReference type="ARBA" id="ARBA00006738"/>
    </source>
</evidence>
<dbReference type="InterPro" id="IPR011335">
    <property type="entry name" value="Restrct_endonuc-II-like"/>
</dbReference>
<gene>
    <name evidence="3" type="ORF">HLPR_17220</name>
</gene>
<dbReference type="CDD" id="cd20736">
    <property type="entry name" value="PoNe_Nuclease"/>
    <property type="match status" value="1"/>
</dbReference>
<sequence length="120" mass="14129">MNKIELGKLGENIAEEYLKSVGHFIINRNFFNRLGEIDIISRSGNELFLVEVKTRRSLEYGHPLEFINRKKIDRIIKCYNYHQIKKKIINPCYFVSGIGIIVDVNGEINIEYIEKIIEWV</sequence>
<dbReference type="InterPro" id="IPR011856">
    <property type="entry name" value="tRNA_endonuc-like_dom_sf"/>
</dbReference>
<dbReference type="InterPro" id="IPR003509">
    <property type="entry name" value="UPF0102_YraN-like"/>
</dbReference>
<dbReference type="EMBL" id="AP028654">
    <property type="protein sequence ID" value="BEP29391.1"/>
    <property type="molecule type" value="Genomic_DNA"/>
</dbReference>
<evidence type="ECO:0000313" key="3">
    <source>
        <dbReference type="EMBL" id="BEP29391.1"/>
    </source>
</evidence>
<keyword evidence="4" id="KW-1185">Reference proteome</keyword>
<dbReference type="Proteomes" id="UP001321786">
    <property type="component" value="Chromosome"/>
</dbReference>
<dbReference type="HAMAP" id="MF_00048">
    <property type="entry name" value="UPF0102"/>
    <property type="match status" value="1"/>
</dbReference>
<dbReference type="AlphaFoldDB" id="A0AAU9EPV6"/>
<accession>A0AAU9EPV6</accession>
<dbReference type="PANTHER" id="PTHR34039">
    <property type="entry name" value="UPF0102 PROTEIN YRAN"/>
    <property type="match status" value="1"/>
</dbReference>
<evidence type="ECO:0000313" key="4">
    <source>
        <dbReference type="Proteomes" id="UP001321786"/>
    </source>
</evidence>
<dbReference type="GO" id="GO:0003676">
    <property type="term" value="F:nucleic acid binding"/>
    <property type="evidence" value="ECO:0007669"/>
    <property type="project" value="InterPro"/>
</dbReference>
<dbReference type="PANTHER" id="PTHR34039:SF1">
    <property type="entry name" value="UPF0102 PROTEIN YRAN"/>
    <property type="match status" value="1"/>
</dbReference>
<comment type="similarity">
    <text evidence="1 2">Belongs to the UPF0102 family.</text>
</comment>
<proteinExistence type="inferred from homology"/>
<name>A0AAU9EPV6_9FIRM</name>
<dbReference type="RefSeq" id="WP_338535029.1">
    <property type="nucleotide sequence ID" value="NZ_AP028654.1"/>
</dbReference>
<organism evidence="3 4">
    <name type="scientific">Helicovermis profundi</name>
    <dbReference type="NCBI Taxonomy" id="3065157"/>
    <lineage>
        <taxon>Bacteria</taxon>
        <taxon>Bacillati</taxon>
        <taxon>Bacillota</taxon>
        <taxon>Clostridia</taxon>
        <taxon>Helicovermis</taxon>
    </lineage>
</organism>
<evidence type="ECO:0000256" key="2">
    <source>
        <dbReference type="HAMAP-Rule" id="MF_00048"/>
    </source>
</evidence>